<sequence length="96" mass="11427">MECHYCNNKFSSKSSLTNHQKRTKYCLKLQGKTSISFNCSGCDKKYTSKENVNYHQKSCISYLLIDKDRIYEEKISFLQEELKKKELTIQQLQKQM</sequence>
<evidence type="ECO:0000259" key="1">
    <source>
        <dbReference type="PROSITE" id="PS50157"/>
    </source>
</evidence>
<evidence type="ECO:0000313" key="2">
    <source>
        <dbReference type="EMBL" id="QHU06978.1"/>
    </source>
</evidence>
<organism evidence="2">
    <name type="scientific">viral metagenome</name>
    <dbReference type="NCBI Taxonomy" id="1070528"/>
    <lineage>
        <taxon>unclassified sequences</taxon>
        <taxon>metagenomes</taxon>
        <taxon>organismal metagenomes</taxon>
    </lineage>
</organism>
<accession>A0A6C0JSW5</accession>
<dbReference type="AlphaFoldDB" id="A0A6C0JSW5"/>
<dbReference type="PROSITE" id="PS50157">
    <property type="entry name" value="ZINC_FINGER_C2H2_2"/>
    <property type="match status" value="1"/>
</dbReference>
<name>A0A6C0JSW5_9ZZZZ</name>
<dbReference type="InterPro" id="IPR036236">
    <property type="entry name" value="Znf_C2H2_sf"/>
</dbReference>
<protein>
    <recommendedName>
        <fullName evidence="1">C2H2-type domain-containing protein</fullName>
    </recommendedName>
</protein>
<reference evidence="2" key="1">
    <citation type="journal article" date="2020" name="Nature">
        <title>Giant virus diversity and host interactions through global metagenomics.</title>
        <authorList>
            <person name="Schulz F."/>
            <person name="Roux S."/>
            <person name="Paez-Espino D."/>
            <person name="Jungbluth S."/>
            <person name="Walsh D.A."/>
            <person name="Denef V.J."/>
            <person name="McMahon K.D."/>
            <person name="Konstantinidis K.T."/>
            <person name="Eloe-Fadrosh E.A."/>
            <person name="Kyrpides N.C."/>
            <person name="Woyke T."/>
        </authorList>
    </citation>
    <scope>NUCLEOTIDE SEQUENCE</scope>
    <source>
        <strain evidence="2">GVMAG-S-1038524-41</strain>
    </source>
</reference>
<feature type="domain" description="C2H2-type" evidence="1">
    <location>
        <begin position="1"/>
        <end position="21"/>
    </location>
</feature>
<dbReference type="Gene3D" id="3.30.160.60">
    <property type="entry name" value="Classic Zinc Finger"/>
    <property type="match status" value="1"/>
</dbReference>
<dbReference type="Pfam" id="PF00096">
    <property type="entry name" value="zf-C2H2"/>
    <property type="match status" value="2"/>
</dbReference>
<dbReference type="SUPFAM" id="SSF57667">
    <property type="entry name" value="beta-beta-alpha zinc fingers"/>
    <property type="match status" value="1"/>
</dbReference>
<proteinExistence type="predicted"/>
<dbReference type="EMBL" id="MN740670">
    <property type="protein sequence ID" value="QHU06978.1"/>
    <property type="molecule type" value="Genomic_DNA"/>
</dbReference>
<dbReference type="InterPro" id="IPR013087">
    <property type="entry name" value="Znf_C2H2_type"/>
</dbReference>